<evidence type="ECO:0000259" key="2">
    <source>
        <dbReference type="Pfam" id="PF12863"/>
    </source>
</evidence>
<name>A0A9X9S320_METOG</name>
<organism evidence="3 4">
    <name type="scientific">Methanogenium organophilum</name>
    <dbReference type="NCBI Taxonomy" id="2199"/>
    <lineage>
        <taxon>Archaea</taxon>
        <taxon>Methanobacteriati</taxon>
        <taxon>Methanobacteriota</taxon>
        <taxon>Stenosarchaea group</taxon>
        <taxon>Methanomicrobia</taxon>
        <taxon>Methanomicrobiales</taxon>
        <taxon>Methanomicrobiaceae</taxon>
        <taxon>Methanogenium</taxon>
    </lineage>
</organism>
<proteinExistence type="predicted"/>
<keyword evidence="4" id="KW-1185">Reference proteome</keyword>
<evidence type="ECO:0000256" key="1">
    <source>
        <dbReference type="SAM" id="MobiDB-lite"/>
    </source>
</evidence>
<dbReference type="AlphaFoldDB" id="A0A9X9S320"/>
<dbReference type="KEGG" id="mou:OU421_09180"/>
<reference evidence="3" key="1">
    <citation type="submission" date="2022-11" db="EMBL/GenBank/DDBJ databases">
        <title>Complete genome sequence of Methanogenium organophilum DSM 3596.</title>
        <authorList>
            <person name="Chen S.-C."/>
            <person name="Lai S.-J."/>
            <person name="You Y.-T."/>
        </authorList>
    </citation>
    <scope>NUCLEOTIDE SEQUENCE</scope>
    <source>
        <strain evidence="3">DSM 3596</strain>
    </source>
</reference>
<protein>
    <submittedName>
        <fullName evidence="3">DUF3821 domain-containing protein</fullName>
    </submittedName>
</protein>
<dbReference type="EMBL" id="CP113361">
    <property type="protein sequence ID" value="WAI00598.1"/>
    <property type="molecule type" value="Genomic_DNA"/>
</dbReference>
<feature type="region of interest" description="Disordered" evidence="1">
    <location>
        <begin position="424"/>
        <end position="448"/>
    </location>
</feature>
<dbReference type="InterPro" id="IPR024277">
    <property type="entry name" value="DUF3821"/>
</dbReference>
<evidence type="ECO:0000313" key="4">
    <source>
        <dbReference type="Proteomes" id="UP001163096"/>
    </source>
</evidence>
<dbReference type="Pfam" id="PF12863">
    <property type="entry name" value="DUF3821"/>
    <property type="match status" value="1"/>
</dbReference>
<evidence type="ECO:0000313" key="3">
    <source>
        <dbReference type="EMBL" id="WAI00598.1"/>
    </source>
</evidence>
<dbReference type="Proteomes" id="UP001163096">
    <property type="component" value="Chromosome"/>
</dbReference>
<dbReference type="GeneID" id="76835272"/>
<feature type="domain" description="DUF3821" evidence="2">
    <location>
        <begin position="31"/>
        <end position="245"/>
    </location>
</feature>
<accession>A0A9X9S320</accession>
<dbReference type="RefSeq" id="WP_268185802.1">
    <property type="nucleotide sequence ID" value="NZ_CP113361.1"/>
</dbReference>
<sequence>MRIQFILFVCLIGLAGICVMPVSASVADIAQGSTVFVGEEGLVLQPGVLAPNDSQVAWYPSGTTVSGTSVPDITLTIIPSSFDVTPVQFGGRTGAWYSYPNGVAQATPHLAFLVDQPEARVKLWVYPPGGGIGEDGTGYKTIRGVKLGFRMETNLYPIFNRPGVTAGEPGIDIYVDAPGGFTYSSLYDDASTPHSVPITGQHPQTAYAYVPIESGATCVWDTGNAEYNAGDYTFYAYADVNGLKNVVGRVEGDTFTLLATATESPGVTPTPESPDLITGTGTVTLDTTSGGIVQTDTLLNDPEGMAYISMEKGTRALDDKAQRLGTLSMIMVGDPQNIGPSPEGQNPLSTWHISPEGSSFFPSAELGILISDNSLSHNLYWWSESAGKWYVVHAETDDNDGYLKAEITKTGYYMMTYPSGMPTATPTAEPTILPEPTATAEPTASPTSIPTQTPLGFLSVLAGFGACTLLKKR</sequence>
<gene>
    <name evidence="3" type="ORF">OU421_09180</name>
</gene>